<dbReference type="Gene3D" id="2.30.110.10">
    <property type="entry name" value="Electron Transport, Fmn-binding Protein, Chain A"/>
    <property type="match status" value="1"/>
</dbReference>
<name>A0A6A7K4Q9_9FIRM</name>
<accession>A0A6A7K4Q9</accession>
<dbReference type="SUPFAM" id="SSF50475">
    <property type="entry name" value="FMN-binding split barrel"/>
    <property type="match status" value="1"/>
</dbReference>
<dbReference type="EMBL" id="WHNX01000001">
    <property type="protein sequence ID" value="MPW24361.1"/>
    <property type="molecule type" value="Genomic_DNA"/>
</dbReference>
<protein>
    <submittedName>
        <fullName evidence="2">Pyridoxamine 5'-phosphate oxidase family protein</fullName>
    </submittedName>
</protein>
<feature type="domain" description="Pyridoxamine 5'-phosphate oxidase N-terminal" evidence="1">
    <location>
        <begin position="36"/>
        <end position="156"/>
    </location>
</feature>
<dbReference type="InterPro" id="IPR012349">
    <property type="entry name" value="Split_barrel_FMN-bd"/>
</dbReference>
<gene>
    <name evidence="2" type="ORF">GC105_00960</name>
</gene>
<comment type="caution">
    <text evidence="2">The sequence shown here is derived from an EMBL/GenBank/DDBJ whole genome shotgun (WGS) entry which is preliminary data.</text>
</comment>
<reference evidence="2 3" key="1">
    <citation type="submission" date="2019-10" db="EMBL/GenBank/DDBJ databases">
        <title>Alkalibaculum tamaniensis sp.nov., a new alkaliphilic acetogen, isolated on methoxylated aromatics from a mud volcano.</title>
        <authorList>
            <person name="Khomyakova M.A."/>
            <person name="Merkel A.Y."/>
            <person name="Bonch-Osmolovskaya E.A."/>
            <person name="Slobodkin A.I."/>
        </authorList>
    </citation>
    <scope>NUCLEOTIDE SEQUENCE [LARGE SCALE GENOMIC DNA]</scope>
    <source>
        <strain evidence="2 3">M08DMB</strain>
    </source>
</reference>
<dbReference type="AlphaFoldDB" id="A0A6A7K4Q9"/>
<dbReference type="InterPro" id="IPR011576">
    <property type="entry name" value="Pyridox_Oxase_N"/>
</dbReference>
<dbReference type="PANTHER" id="PTHR42815:SF2">
    <property type="entry name" value="FAD-BINDING, PUTATIVE (AFU_ORTHOLOGUE AFUA_6G07600)-RELATED"/>
    <property type="match status" value="1"/>
</dbReference>
<evidence type="ECO:0000313" key="2">
    <source>
        <dbReference type="EMBL" id="MPW24361.1"/>
    </source>
</evidence>
<dbReference type="PANTHER" id="PTHR42815">
    <property type="entry name" value="FAD-BINDING, PUTATIVE (AFU_ORTHOLOGUE AFUA_6G07600)-RELATED"/>
    <property type="match status" value="1"/>
</dbReference>
<dbReference type="Proteomes" id="UP000440004">
    <property type="component" value="Unassembled WGS sequence"/>
</dbReference>
<keyword evidence="3" id="KW-1185">Reference proteome</keyword>
<dbReference type="NCBIfam" id="TIGR04025">
    <property type="entry name" value="PPOX_FMN_DR2398"/>
    <property type="match status" value="1"/>
</dbReference>
<dbReference type="Pfam" id="PF01243">
    <property type="entry name" value="PNPOx_N"/>
    <property type="match status" value="1"/>
</dbReference>
<organism evidence="2 3">
    <name type="scientific">Alkalibaculum sporogenes</name>
    <dbReference type="NCBI Taxonomy" id="2655001"/>
    <lineage>
        <taxon>Bacteria</taxon>
        <taxon>Bacillati</taxon>
        <taxon>Bacillota</taxon>
        <taxon>Clostridia</taxon>
        <taxon>Eubacteriales</taxon>
        <taxon>Eubacteriaceae</taxon>
        <taxon>Alkalibaculum</taxon>
    </lineage>
</organism>
<evidence type="ECO:0000313" key="3">
    <source>
        <dbReference type="Proteomes" id="UP000440004"/>
    </source>
</evidence>
<dbReference type="InterPro" id="IPR024029">
    <property type="entry name" value="Pyridox_Oxase_FMN-dep"/>
</dbReference>
<dbReference type="RefSeq" id="WP_152800764.1">
    <property type="nucleotide sequence ID" value="NZ_WHNX01000001.1"/>
</dbReference>
<proteinExistence type="predicted"/>
<sequence>MEIYNFSKEAITSVEELREIVGVPHELIIKKSISFIDDHCKRFISMSPLLFLSTSNSEGKCIVSPRGDSQNLVKILNKQQLVIPDRSGNRRLDSMINILSNQYVGLIFIIPGLEGVLRINGRGTIIKDKEILNDMSLKGKSPFLGIGVDVEECFVHCPRALKESKIWSSETWQNPENLPSIMDMFHSHLKINGVELDE</sequence>
<evidence type="ECO:0000259" key="1">
    <source>
        <dbReference type="Pfam" id="PF01243"/>
    </source>
</evidence>